<accession>A0A7G2DZY6</accession>
<evidence type="ECO:0000313" key="2">
    <source>
        <dbReference type="EMBL" id="CAD5314423.1"/>
    </source>
</evidence>
<organism evidence="2 3">
    <name type="scientific">Arabidopsis thaliana</name>
    <name type="common">Mouse-ear cress</name>
    <dbReference type="NCBI Taxonomy" id="3702"/>
    <lineage>
        <taxon>Eukaryota</taxon>
        <taxon>Viridiplantae</taxon>
        <taxon>Streptophyta</taxon>
        <taxon>Embryophyta</taxon>
        <taxon>Tracheophyta</taxon>
        <taxon>Spermatophyta</taxon>
        <taxon>Magnoliopsida</taxon>
        <taxon>eudicotyledons</taxon>
        <taxon>Gunneridae</taxon>
        <taxon>Pentapetalae</taxon>
        <taxon>rosids</taxon>
        <taxon>malvids</taxon>
        <taxon>Brassicales</taxon>
        <taxon>Brassicaceae</taxon>
        <taxon>Camelineae</taxon>
        <taxon>Arabidopsis</taxon>
    </lineage>
</organism>
<reference evidence="2 3" key="1">
    <citation type="submission" date="2020-09" db="EMBL/GenBank/DDBJ databases">
        <authorList>
            <person name="Ashkenazy H."/>
        </authorList>
    </citation>
    <scope>NUCLEOTIDE SEQUENCE [LARGE SCALE GENOMIC DNA]</scope>
    <source>
        <strain evidence="3">cv. Cdm-0</strain>
    </source>
</reference>
<evidence type="ECO:0000313" key="3">
    <source>
        <dbReference type="Proteomes" id="UP000516314"/>
    </source>
</evidence>
<gene>
    <name evidence="2" type="ORF">AT9943_LOCUS2860</name>
</gene>
<dbReference type="Proteomes" id="UP000516314">
    <property type="component" value="Chromosome 1"/>
</dbReference>
<sequence>MVEDNPILCNRASRRISANLRPLHPLDSAQSSTLTQDEPSKSSASVHWTSVTERTPLLHALLLDPLWLRCEISESCFLLGSHGSTKRLTVSGETLISKVFSLYGLDPFCKLDNDLTIISPRPNEFLGPTYTPHWPSYHGKGLRKCVGWFPYEVYSLNQTYIDYKLSPEGSTFRISLMAGLYLGSLLASCSESLSRIHDITSFWIIRTSIKQPQVRLVQSLTWPPTVSKPFECVWQVLDPCFKALQQILLDFEGLRFAINPFMKILLMQPSFSMERKTCFNSSFLERTVSSCPLFLTILLTCVEDVMRLEPARPTVMDSLLTSRCLVLS</sequence>
<evidence type="ECO:0000256" key="1">
    <source>
        <dbReference type="SAM" id="MobiDB-lite"/>
    </source>
</evidence>
<proteinExistence type="predicted"/>
<dbReference type="EMBL" id="LR881466">
    <property type="protein sequence ID" value="CAD5314423.1"/>
    <property type="molecule type" value="Genomic_DNA"/>
</dbReference>
<name>A0A7G2DZY6_ARATH</name>
<feature type="compositionally biased region" description="Polar residues" evidence="1">
    <location>
        <begin position="28"/>
        <end position="47"/>
    </location>
</feature>
<protein>
    <submittedName>
        <fullName evidence="2">(thale cress) hypothetical protein</fullName>
    </submittedName>
</protein>
<dbReference type="AlphaFoldDB" id="A0A7G2DZY6"/>
<feature type="region of interest" description="Disordered" evidence="1">
    <location>
        <begin position="27"/>
        <end position="47"/>
    </location>
</feature>